<protein>
    <submittedName>
        <fullName evidence="3">SGNH/GDSL hydrolase family protein</fullName>
    </submittedName>
</protein>
<evidence type="ECO:0000313" key="4">
    <source>
        <dbReference type="Proteomes" id="UP001164718"/>
    </source>
</evidence>
<dbReference type="GO" id="GO:0016787">
    <property type="term" value="F:hydrolase activity"/>
    <property type="evidence" value="ECO:0007669"/>
    <property type="project" value="UniProtKB-KW"/>
</dbReference>
<evidence type="ECO:0000256" key="2">
    <source>
        <dbReference type="SAM" id="Phobius"/>
    </source>
</evidence>
<dbReference type="InterPro" id="IPR036514">
    <property type="entry name" value="SGNH_hydro_sf"/>
</dbReference>
<organism evidence="3 4">
    <name type="scientific">Fervidibacillus albus</name>
    <dbReference type="NCBI Taxonomy" id="2980026"/>
    <lineage>
        <taxon>Bacteria</taxon>
        <taxon>Bacillati</taxon>
        <taxon>Bacillota</taxon>
        <taxon>Bacilli</taxon>
        <taxon>Bacillales</taxon>
        <taxon>Bacillaceae</taxon>
        <taxon>Fervidibacillus</taxon>
    </lineage>
</organism>
<dbReference type="SUPFAM" id="SSF52266">
    <property type="entry name" value="SGNH hydrolase"/>
    <property type="match status" value="1"/>
</dbReference>
<reference evidence="3" key="1">
    <citation type="submission" date="2022-09" db="EMBL/GenBank/DDBJ databases">
        <title>Complete Genomes of Fervidibacillus albus and Fervidibacillus halotolerans isolated from tidal flat sediments.</title>
        <authorList>
            <person name="Kwon K.K."/>
            <person name="Yang S.-H."/>
            <person name="Park M.J."/>
            <person name="Oh H.-M."/>
        </authorList>
    </citation>
    <scope>NUCLEOTIDE SEQUENCE</scope>
    <source>
        <strain evidence="3">MEBiC13591</strain>
    </source>
</reference>
<gene>
    <name evidence="3" type="ORF">OE104_14505</name>
</gene>
<dbReference type="Gene3D" id="3.40.50.1110">
    <property type="entry name" value="SGNH hydrolase"/>
    <property type="match status" value="1"/>
</dbReference>
<evidence type="ECO:0000256" key="1">
    <source>
        <dbReference type="SAM" id="MobiDB-lite"/>
    </source>
</evidence>
<name>A0A9E8RW62_9BACI</name>
<keyword evidence="3" id="KW-0378">Hydrolase</keyword>
<proteinExistence type="predicted"/>
<keyword evidence="2" id="KW-1133">Transmembrane helix</keyword>
<feature type="compositionally biased region" description="Polar residues" evidence="1">
    <location>
        <begin position="40"/>
        <end position="53"/>
    </location>
</feature>
<feature type="region of interest" description="Disordered" evidence="1">
    <location>
        <begin position="40"/>
        <end position="68"/>
    </location>
</feature>
<evidence type="ECO:0000313" key="3">
    <source>
        <dbReference type="EMBL" id="WAA09708.1"/>
    </source>
</evidence>
<keyword evidence="4" id="KW-1185">Reference proteome</keyword>
<dbReference type="KEGG" id="faf:OE104_14505"/>
<keyword evidence="2" id="KW-0812">Transmembrane</keyword>
<dbReference type="AlphaFoldDB" id="A0A9E8RW62"/>
<dbReference type="RefSeq" id="WP_275417491.1">
    <property type="nucleotide sequence ID" value="NZ_CP106878.1"/>
</dbReference>
<dbReference type="EMBL" id="CP106878">
    <property type="protein sequence ID" value="WAA09708.1"/>
    <property type="molecule type" value="Genomic_DNA"/>
</dbReference>
<feature type="transmembrane region" description="Helical" evidence="2">
    <location>
        <begin position="5"/>
        <end position="25"/>
    </location>
</feature>
<keyword evidence="2" id="KW-0472">Membrane</keyword>
<accession>A0A9E8RW62</accession>
<dbReference type="Proteomes" id="UP001164718">
    <property type="component" value="Chromosome"/>
</dbReference>
<sequence>MIQRILTLLSFVLFVVIIIIGGLHWKAKLNEAVSNPNGYVQSTNSSDASTVSESGDGENASTAEEENGWNLEQLKTYTANLPSDLADIFKQAFYDERVLHVSIVGSPSLGVEENGWSVQVQEQLEETYGTDFLDVNIVQFDGTSTAFVDSEEAKEIVEEAPDLLLLEGFTLEDNSGLVPVNTSHENLRTFLGEVIEANPNVGILIQPPNPIYAAVNYPVQVEELKNFAELEGLHYLDHWQFWPDPNSSEILDYLNDESLPNEEGHKLWADVVVNYFVGKADE</sequence>
<dbReference type="CDD" id="cd00229">
    <property type="entry name" value="SGNH_hydrolase"/>
    <property type="match status" value="1"/>
</dbReference>